<dbReference type="InterPro" id="IPR019734">
    <property type="entry name" value="TPR_rpt"/>
</dbReference>
<dbReference type="InterPro" id="IPR016032">
    <property type="entry name" value="Sig_transdc_resp-reg_C-effctor"/>
</dbReference>
<gene>
    <name evidence="4" type="ORF">Nans01_31520</name>
</gene>
<dbReference type="GO" id="GO:0005737">
    <property type="term" value="C:cytoplasm"/>
    <property type="evidence" value="ECO:0007669"/>
    <property type="project" value="TreeGrafter"/>
</dbReference>
<dbReference type="InterPro" id="IPR036388">
    <property type="entry name" value="WH-like_DNA-bd_sf"/>
</dbReference>
<dbReference type="PRINTS" id="PR00038">
    <property type="entry name" value="HTHLUXR"/>
</dbReference>
<protein>
    <submittedName>
        <fullName evidence="4">Helix-turn-helix transcriptional regulator</fullName>
    </submittedName>
</protein>
<keyword evidence="1" id="KW-0547">Nucleotide-binding</keyword>
<dbReference type="SUPFAM" id="SSF48452">
    <property type="entry name" value="TPR-like"/>
    <property type="match status" value="1"/>
</dbReference>
<keyword evidence="2" id="KW-0067">ATP-binding</keyword>
<dbReference type="PANTHER" id="PTHR16305:SF35">
    <property type="entry name" value="TRANSCRIPTIONAL ACTIVATOR DOMAIN"/>
    <property type="match status" value="1"/>
</dbReference>
<name>A0A9W6P873_9ACTN</name>
<dbReference type="Pfam" id="PF13191">
    <property type="entry name" value="AAA_16"/>
    <property type="match status" value="1"/>
</dbReference>
<dbReference type="SUPFAM" id="SSF46894">
    <property type="entry name" value="C-terminal effector domain of the bipartite response regulators"/>
    <property type="match status" value="1"/>
</dbReference>
<reference evidence="4" key="1">
    <citation type="submission" date="2023-02" db="EMBL/GenBank/DDBJ databases">
        <title>Nocardiopsis ansamitocini NBRC 112285.</title>
        <authorList>
            <person name="Ichikawa N."/>
            <person name="Sato H."/>
            <person name="Tonouchi N."/>
        </authorList>
    </citation>
    <scope>NUCLEOTIDE SEQUENCE</scope>
    <source>
        <strain evidence="4">NBRC 112285</strain>
    </source>
</reference>
<dbReference type="InterPro" id="IPR041664">
    <property type="entry name" value="AAA_16"/>
</dbReference>
<dbReference type="Proteomes" id="UP001165092">
    <property type="component" value="Unassembled WGS sequence"/>
</dbReference>
<evidence type="ECO:0000259" key="3">
    <source>
        <dbReference type="PROSITE" id="PS50043"/>
    </source>
</evidence>
<dbReference type="InterPro" id="IPR027417">
    <property type="entry name" value="P-loop_NTPase"/>
</dbReference>
<dbReference type="CDD" id="cd06170">
    <property type="entry name" value="LuxR_C_like"/>
    <property type="match status" value="1"/>
</dbReference>
<dbReference type="GO" id="GO:0005524">
    <property type="term" value="F:ATP binding"/>
    <property type="evidence" value="ECO:0007669"/>
    <property type="project" value="UniProtKB-KW"/>
</dbReference>
<keyword evidence="5" id="KW-1185">Reference proteome</keyword>
<proteinExistence type="predicted"/>
<organism evidence="4 5">
    <name type="scientific">Nocardiopsis ansamitocini</name>
    <dbReference type="NCBI Taxonomy" id="1670832"/>
    <lineage>
        <taxon>Bacteria</taxon>
        <taxon>Bacillati</taxon>
        <taxon>Actinomycetota</taxon>
        <taxon>Actinomycetes</taxon>
        <taxon>Streptosporangiales</taxon>
        <taxon>Nocardiopsidaceae</taxon>
        <taxon>Nocardiopsis</taxon>
    </lineage>
</organism>
<evidence type="ECO:0000256" key="1">
    <source>
        <dbReference type="ARBA" id="ARBA00022741"/>
    </source>
</evidence>
<dbReference type="SMART" id="SM00028">
    <property type="entry name" value="TPR"/>
    <property type="match status" value="3"/>
</dbReference>
<feature type="domain" description="HTH luxR-type" evidence="3">
    <location>
        <begin position="925"/>
        <end position="990"/>
    </location>
</feature>
<dbReference type="Gene3D" id="1.25.40.10">
    <property type="entry name" value="Tetratricopeptide repeat domain"/>
    <property type="match status" value="1"/>
</dbReference>
<dbReference type="Gene3D" id="1.10.10.10">
    <property type="entry name" value="Winged helix-like DNA-binding domain superfamily/Winged helix DNA-binding domain"/>
    <property type="match status" value="1"/>
</dbReference>
<dbReference type="EMBL" id="BSQG01000005">
    <property type="protein sequence ID" value="GLU48801.1"/>
    <property type="molecule type" value="Genomic_DNA"/>
</dbReference>
<sequence>MLGILGVMTFSTPGPVFVGRSAQLRTLVEHAARTRTAGSATVLVSGEAGVGKSRLLQEFGGRHGDALLLSGGCLELGVEGLPFAPFVTVLRGLLRARGPAPFAAVAEGTGQELARLLPELGSPPPDRREARGRLFGQVLRLLTAAAGTGGLTMVVEDLHWADSATRDLLVYLIRTLDTAPVQIVVSYRSDDLHREHPLRRLLPELLRLPTVTHLELGPLSRSEVARQAAALRGHELTPSEVTALYERTSGYPLFVESLLETGRTDGQVPARSLELLLGPLERLGENARTLAKTASVGAVGGDRIGHALLARVAELDEDVLDTALSELVDANVLRADEEGYVFRHALLREAVHEELLPGRHARLHLQFAEVLQERPDLAPSDRLAVELAHHFHAAHELPRALGAAWRAARRAHEALAFSEELHMLQRVLELWERVPDAAEQTGATLVKVLERAAESAYDSGRMSKAKRLAEEGLAELGEAHGPDERIAQAVLLRRLGRARMQLGDHDGIDDLIAALDVHPPADPGYGFLLAVLARELLMRGGLLPAHRLHDSDRGGDTGGERLLDATELTRKALAHAEVYHDPCARSDALVTLASLQSQAGDTTAAMATFEEAVDAALDPELASRALGGLASMLREHGRYAEAAEAAQRGLEQARTSGLLRPQGSFLALNLAEIHYETGDLAAAGAMADQGMEWAPPPLIRFFLMCLAGRTALARGDLAAAEEVTAEVVAAGVTESPRLQLALIATTLTIEVALARGETGAALAASERVCAGTDFALWTGYAWPLLASVARAVRAGGPDDPAAARLRAVLRPMLERIAAHGPVQQGHRATVAALLGEAGATSAESALAWRRAVELWESTDAALQHAWAVLRLAEWEAAHGERVAAVRRLRGAAAVAERCGAVPLAGQVTDLARRLNASLDAEPGRAPAPPSGLTPRELEVLRLLTRGATNAEIAAELFISAKTASVHVSNILAKLGVANRGAAAARGRALGLTPLLDRS</sequence>
<dbReference type="GO" id="GO:0006355">
    <property type="term" value="P:regulation of DNA-templated transcription"/>
    <property type="evidence" value="ECO:0007669"/>
    <property type="project" value="InterPro"/>
</dbReference>
<dbReference type="Pfam" id="PF00196">
    <property type="entry name" value="GerE"/>
    <property type="match status" value="1"/>
</dbReference>
<dbReference type="SUPFAM" id="SSF52540">
    <property type="entry name" value="P-loop containing nucleoside triphosphate hydrolases"/>
    <property type="match status" value="1"/>
</dbReference>
<dbReference type="AlphaFoldDB" id="A0A9W6P873"/>
<accession>A0A9W6P873</accession>
<dbReference type="PANTHER" id="PTHR16305">
    <property type="entry name" value="TESTICULAR SOLUBLE ADENYLYL CYCLASE"/>
    <property type="match status" value="1"/>
</dbReference>
<dbReference type="InterPro" id="IPR000792">
    <property type="entry name" value="Tscrpt_reg_LuxR_C"/>
</dbReference>
<evidence type="ECO:0000313" key="5">
    <source>
        <dbReference type="Proteomes" id="UP001165092"/>
    </source>
</evidence>
<dbReference type="PROSITE" id="PS50043">
    <property type="entry name" value="HTH_LUXR_2"/>
    <property type="match status" value="1"/>
</dbReference>
<comment type="caution">
    <text evidence="4">The sequence shown here is derived from an EMBL/GenBank/DDBJ whole genome shotgun (WGS) entry which is preliminary data.</text>
</comment>
<dbReference type="GO" id="GO:0004016">
    <property type="term" value="F:adenylate cyclase activity"/>
    <property type="evidence" value="ECO:0007669"/>
    <property type="project" value="TreeGrafter"/>
</dbReference>
<dbReference type="Pfam" id="PF13181">
    <property type="entry name" value="TPR_8"/>
    <property type="match status" value="1"/>
</dbReference>
<dbReference type="GO" id="GO:0003677">
    <property type="term" value="F:DNA binding"/>
    <property type="evidence" value="ECO:0007669"/>
    <property type="project" value="InterPro"/>
</dbReference>
<dbReference type="InterPro" id="IPR011990">
    <property type="entry name" value="TPR-like_helical_dom_sf"/>
</dbReference>
<evidence type="ECO:0000313" key="4">
    <source>
        <dbReference type="EMBL" id="GLU48801.1"/>
    </source>
</evidence>
<dbReference type="SMART" id="SM00421">
    <property type="entry name" value="HTH_LUXR"/>
    <property type="match status" value="1"/>
</dbReference>
<evidence type="ECO:0000256" key="2">
    <source>
        <dbReference type="ARBA" id="ARBA00022840"/>
    </source>
</evidence>